<accession>A0ABP9TU85</accession>
<dbReference type="EMBL" id="BAABLK010000091">
    <property type="protein sequence ID" value="GAA5228935.1"/>
    <property type="molecule type" value="Genomic_DNA"/>
</dbReference>
<feature type="transmembrane region" description="Helical" evidence="1">
    <location>
        <begin position="20"/>
        <end position="47"/>
    </location>
</feature>
<keyword evidence="1" id="KW-0472">Membrane</keyword>
<protein>
    <submittedName>
        <fullName evidence="2">Uncharacterized protein</fullName>
    </submittedName>
</protein>
<reference evidence="3" key="1">
    <citation type="journal article" date="2019" name="Int. J. Syst. Evol. Microbiol.">
        <title>The Global Catalogue of Microorganisms (GCM) 10K type strain sequencing project: providing services to taxonomists for standard genome sequencing and annotation.</title>
        <authorList>
            <consortium name="The Broad Institute Genomics Platform"/>
            <consortium name="The Broad Institute Genome Sequencing Center for Infectious Disease"/>
            <person name="Wu L."/>
            <person name="Ma J."/>
        </authorList>
    </citation>
    <scope>NUCLEOTIDE SEQUENCE [LARGE SCALE GENOMIC DNA]</scope>
    <source>
        <strain evidence="3">JCM 18952</strain>
    </source>
</reference>
<evidence type="ECO:0000313" key="2">
    <source>
        <dbReference type="EMBL" id="GAA5228935.1"/>
    </source>
</evidence>
<organism evidence="2 3">
    <name type="scientific">Paeniglutamicibacter antarcticus</name>
    <dbReference type="NCBI Taxonomy" id="494023"/>
    <lineage>
        <taxon>Bacteria</taxon>
        <taxon>Bacillati</taxon>
        <taxon>Actinomycetota</taxon>
        <taxon>Actinomycetes</taxon>
        <taxon>Micrococcales</taxon>
        <taxon>Micrococcaceae</taxon>
        <taxon>Paeniglutamicibacter</taxon>
    </lineage>
</organism>
<dbReference type="Proteomes" id="UP001501257">
    <property type="component" value="Unassembled WGS sequence"/>
</dbReference>
<keyword evidence="1" id="KW-0812">Transmembrane</keyword>
<name>A0ABP9TU85_9MICC</name>
<evidence type="ECO:0000256" key="1">
    <source>
        <dbReference type="SAM" id="Phobius"/>
    </source>
</evidence>
<sequence>MHEGHTPGPATRNGSKAGAIVALVLGILLALVGVGGIIGGTASAAVLNHQGGDGYLTAPTRSFSTTSYALISPPAQINVTDVPFDVGRLRFTAESTAPGGDVFIGIGPKAEVQKYLVGVHTSEITDVRISPFRVQYRDTFGSEAPVSGSSKVTIGGDPR</sequence>
<keyword evidence="1" id="KW-1133">Transmembrane helix</keyword>
<gene>
    <name evidence="2" type="ORF">GCM10025778_34740</name>
</gene>
<proteinExistence type="predicted"/>
<comment type="caution">
    <text evidence="2">The sequence shown here is derived from an EMBL/GenBank/DDBJ whole genome shotgun (WGS) entry which is preliminary data.</text>
</comment>
<evidence type="ECO:0000313" key="3">
    <source>
        <dbReference type="Proteomes" id="UP001501257"/>
    </source>
</evidence>
<keyword evidence="3" id="KW-1185">Reference proteome</keyword>